<evidence type="ECO:0000313" key="3">
    <source>
        <dbReference type="EMBL" id="KIC61110.1"/>
    </source>
</evidence>
<dbReference type="SUPFAM" id="SSF56349">
    <property type="entry name" value="DNA breaking-rejoining enzymes"/>
    <property type="match status" value="1"/>
</dbReference>
<dbReference type="Gene3D" id="1.10.443.10">
    <property type="entry name" value="Intergrase catalytic core"/>
    <property type="match status" value="1"/>
</dbReference>
<dbReference type="AlphaFoldDB" id="A0A0B4D9X8"/>
<keyword evidence="1" id="KW-0233">DNA recombination</keyword>
<organism evidence="3 4">
    <name type="scientific">Brevundimonas nasdae</name>
    <dbReference type="NCBI Taxonomy" id="172043"/>
    <lineage>
        <taxon>Bacteria</taxon>
        <taxon>Pseudomonadati</taxon>
        <taxon>Pseudomonadota</taxon>
        <taxon>Alphaproteobacteria</taxon>
        <taxon>Caulobacterales</taxon>
        <taxon>Caulobacteraceae</taxon>
        <taxon>Brevundimonas</taxon>
    </lineage>
</organism>
<protein>
    <recommendedName>
        <fullName evidence="2">Tyr recombinase domain-containing protein</fullName>
    </recommendedName>
</protein>
<evidence type="ECO:0000256" key="1">
    <source>
        <dbReference type="ARBA" id="ARBA00023172"/>
    </source>
</evidence>
<dbReference type="EMBL" id="JWSY01000001">
    <property type="protein sequence ID" value="KIC61110.1"/>
    <property type="molecule type" value="Genomic_DNA"/>
</dbReference>
<dbReference type="GO" id="GO:0003677">
    <property type="term" value="F:DNA binding"/>
    <property type="evidence" value="ECO:0007669"/>
    <property type="project" value="InterPro"/>
</dbReference>
<dbReference type="PROSITE" id="PS51898">
    <property type="entry name" value="TYR_RECOMBINASE"/>
    <property type="match status" value="1"/>
</dbReference>
<feature type="domain" description="Tyr recombinase" evidence="2">
    <location>
        <begin position="104"/>
        <end position="281"/>
    </location>
</feature>
<proteinExistence type="predicted"/>
<dbReference type="InterPro" id="IPR002104">
    <property type="entry name" value="Integrase_catalytic"/>
</dbReference>
<dbReference type="InterPro" id="IPR011010">
    <property type="entry name" value="DNA_brk_join_enz"/>
</dbReference>
<sequence>MEWFNAKVAGTKAEATVAFRLNIMLRHFEGDALISTIGAAEVQAAIGRRRVETTRQGKLPSNGTVNRDLIDTTLRPILRFARRNLELKVREIPWSDLRLKEPKGRTRTFSGDEIDTWRAGLPEWHRPLFDFINRYGVRLTEAFFPLDAVDVVGGRVALRARKNGGTHYLPLLPDDLSDMKARMGRARDADLATVWFRQKPDGKLQAITPRGHQAASQAALRAAKIVDARPVHDRRHHAATTALKASGNLAVVKQLLGHESITSTARYAHVSDADVLAALGHKSHHTEAEISKIFSENNVKDAG</sequence>
<dbReference type="Proteomes" id="UP000031166">
    <property type="component" value="Unassembled WGS sequence"/>
</dbReference>
<name>A0A0B4D9X8_9CAUL</name>
<dbReference type="GO" id="GO:0006310">
    <property type="term" value="P:DNA recombination"/>
    <property type="evidence" value="ECO:0007669"/>
    <property type="project" value="UniProtKB-KW"/>
</dbReference>
<dbReference type="STRING" id="172043.RM53_00630"/>
<evidence type="ECO:0000313" key="4">
    <source>
        <dbReference type="Proteomes" id="UP000031166"/>
    </source>
</evidence>
<evidence type="ECO:0000259" key="2">
    <source>
        <dbReference type="PROSITE" id="PS51898"/>
    </source>
</evidence>
<dbReference type="GO" id="GO:0015074">
    <property type="term" value="P:DNA integration"/>
    <property type="evidence" value="ECO:0007669"/>
    <property type="project" value="InterPro"/>
</dbReference>
<dbReference type="InterPro" id="IPR013762">
    <property type="entry name" value="Integrase-like_cat_sf"/>
</dbReference>
<reference evidence="3 4" key="1">
    <citation type="submission" date="2014-12" db="EMBL/GenBank/DDBJ databases">
        <title>Genome sequencing of Brevundimonas nasdae TPW30.</title>
        <authorList>
            <person name="Tan P.W."/>
            <person name="Chan K.-G."/>
        </authorList>
    </citation>
    <scope>NUCLEOTIDE SEQUENCE [LARGE SCALE GENOMIC DNA]</scope>
    <source>
        <strain evidence="3 4">TPW30</strain>
    </source>
</reference>
<dbReference type="Pfam" id="PF00589">
    <property type="entry name" value="Phage_integrase"/>
    <property type="match status" value="1"/>
</dbReference>
<comment type="caution">
    <text evidence="3">The sequence shown here is derived from an EMBL/GenBank/DDBJ whole genome shotgun (WGS) entry which is preliminary data.</text>
</comment>
<gene>
    <name evidence="3" type="ORF">RM53_00630</name>
</gene>
<accession>A0A0B4D9X8</accession>